<evidence type="ECO:0000313" key="9">
    <source>
        <dbReference type="EMBL" id="MXN20221.1"/>
    </source>
</evidence>
<gene>
    <name evidence="9" type="ORF">GR170_20485</name>
</gene>
<comment type="similarity">
    <text evidence="2">Belongs to the membrane fusion protein (MFP) (TC 8.A.1) family.</text>
</comment>
<evidence type="ECO:0000259" key="8">
    <source>
        <dbReference type="Pfam" id="PF25967"/>
    </source>
</evidence>
<dbReference type="Pfam" id="PF25917">
    <property type="entry name" value="BSH_RND"/>
    <property type="match status" value="1"/>
</dbReference>
<feature type="domain" description="Multidrug resistance protein MdtA-like beta-barrel" evidence="7">
    <location>
        <begin position="209"/>
        <end position="291"/>
    </location>
</feature>
<dbReference type="Proteomes" id="UP000477911">
    <property type="component" value="Unassembled WGS sequence"/>
</dbReference>
<feature type="domain" description="Multidrug resistance protein MdtA-like alpha-helical hairpin" evidence="5">
    <location>
        <begin position="102"/>
        <end position="171"/>
    </location>
</feature>
<dbReference type="SUPFAM" id="SSF111369">
    <property type="entry name" value="HlyD-like secretion proteins"/>
    <property type="match status" value="1"/>
</dbReference>
<evidence type="ECO:0000259" key="6">
    <source>
        <dbReference type="Pfam" id="PF25917"/>
    </source>
</evidence>
<dbReference type="InterPro" id="IPR058624">
    <property type="entry name" value="MdtA-like_HH"/>
</dbReference>
<dbReference type="GO" id="GO:0022857">
    <property type="term" value="F:transmembrane transporter activity"/>
    <property type="evidence" value="ECO:0007669"/>
    <property type="project" value="InterPro"/>
</dbReference>
<organism evidence="9 10">
    <name type="scientific">Pseudooceanicola albus</name>
    <dbReference type="NCBI Taxonomy" id="2692189"/>
    <lineage>
        <taxon>Bacteria</taxon>
        <taxon>Pseudomonadati</taxon>
        <taxon>Pseudomonadota</taxon>
        <taxon>Alphaproteobacteria</taxon>
        <taxon>Rhodobacterales</taxon>
        <taxon>Paracoccaceae</taxon>
        <taxon>Pseudooceanicola</taxon>
    </lineage>
</organism>
<feature type="signal peptide" evidence="4">
    <location>
        <begin position="1"/>
        <end position="26"/>
    </location>
</feature>
<dbReference type="PANTHER" id="PTHR30158:SF3">
    <property type="entry name" value="MULTIDRUG EFFLUX PUMP SUBUNIT ACRA-RELATED"/>
    <property type="match status" value="1"/>
</dbReference>
<dbReference type="Pfam" id="PF25967">
    <property type="entry name" value="RND-MFP_C"/>
    <property type="match status" value="1"/>
</dbReference>
<feature type="region of interest" description="Disordered" evidence="3">
    <location>
        <begin position="362"/>
        <end position="387"/>
    </location>
</feature>
<evidence type="ECO:0000256" key="2">
    <source>
        <dbReference type="ARBA" id="ARBA00009477"/>
    </source>
</evidence>
<comment type="subcellular location">
    <subcellularLocation>
        <location evidence="1">Cell envelope</location>
    </subcellularLocation>
</comment>
<comment type="caution">
    <text evidence="9">The sequence shown here is derived from an EMBL/GenBank/DDBJ whole genome shotgun (WGS) entry which is preliminary data.</text>
</comment>
<feature type="region of interest" description="Disordered" evidence="3">
    <location>
        <begin position="130"/>
        <end position="149"/>
    </location>
</feature>
<protein>
    <submittedName>
        <fullName evidence="9">Efflux RND transporter periplasmic adaptor subunit</fullName>
    </submittedName>
</protein>
<keyword evidence="10" id="KW-1185">Reference proteome</keyword>
<dbReference type="InterPro" id="IPR058625">
    <property type="entry name" value="MdtA-like_BSH"/>
</dbReference>
<dbReference type="InterPro" id="IPR006143">
    <property type="entry name" value="RND_pump_MFP"/>
</dbReference>
<dbReference type="Pfam" id="PF25876">
    <property type="entry name" value="HH_MFP_RND"/>
    <property type="match status" value="1"/>
</dbReference>
<evidence type="ECO:0000256" key="3">
    <source>
        <dbReference type="SAM" id="MobiDB-lite"/>
    </source>
</evidence>
<dbReference type="InterPro" id="IPR058626">
    <property type="entry name" value="MdtA-like_b-barrel"/>
</dbReference>
<keyword evidence="4" id="KW-0732">Signal</keyword>
<dbReference type="EMBL" id="WUMU01000024">
    <property type="protein sequence ID" value="MXN20221.1"/>
    <property type="molecule type" value="Genomic_DNA"/>
</dbReference>
<proteinExistence type="inferred from homology"/>
<dbReference type="Gene3D" id="2.40.420.20">
    <property type="match status" value="1"/>
</dbReference>
<dbReference type="AlphaFoldDB" id="A0A6L7G822"/>
<dbReference type="Gene3D" id="2.40.30.170">
    <property type="match status" value="1"/>
</dbReference>
<feature type="chain" id="PRO_5026662579" evidence="4">
    <location>
        <begin position="27"/>
        <end position="387"/>
    </location>
</feature>
<evidence type="ECO:0000313" key="10">
    <source>
        <dbReference type="Proteomes" id="UP000477911"/>
    </source>
</evidence>
<accession>A0A6L7G822</accession>
<dbReference type="PANTHER" id="PTHR30158">
    <property type="entry name" value="ACRA/E-RELATED COMPONENT OF DRUG EFFLUX TRANSPORTER"/>
    <property type="match status" value="1"/>
</dbReference>
<dbReference type="InterPro" id="IPR058627">
    <property type="entry name" value="MdtA-like_C"/>
</dbReference>
<dbReference type="NCBIfam" id="TIGR01730">
    <property type="entry name" value="RND_mfp"/>
    <property type="match status" value="1"/>
</dbReference>
<sequence>MAHFSLASLRALPLALALLAGTTAQAQQGGQMPPGAVTVVTLEPQSLTLTSTLPGRVRAFAESEVRPQVNGIVTERLFQEGSDVSEGQVLYKIDATTYQAAVDQARASVTSAQATLRAAERDFDRVSALSDRGVSTQQSMDEATSSRDTARAQVSVAEAALRSAQIELDHTEVRARLSGRIGLSDVSQGALVTASQTTALATIRKLDVVSVDVTQSAAELLQWRRGQGVQAVEDADVALTLADGSTYEQTGKLTAAEPHVDEQTGVVVLRLQFPNPDGVLLPGMYVQVEMPTTRVENVFLVPQEAVSRDRRGNPTALVVNAENKVEPHPLKVLQDQGSDWVVTGGVAAGDRVIVAGMKSAAPGATVVPQERKTDAEAQASPGADASK</sequence>
<dbReference type="Pfam" id="PF25944">
    <property type="entry name" value="Beta-barrel_RND"/>
    <property type="match status" value="1"/>
</dbReference>
<feature type="domain" description="Multidrug resistance protein MdtA-like barrel-sandwich hybrid" evidence="6">
    <location>
        <begin position="63"/>
        <end position="203"/>
    </location>
</feature>
<reference evidence="9 10" key="1">
    <citation type="submission" date="2019-12" db="EMBL/GenBank/DDBJ databases">
        <authorList>
            <person name="Li M."/>
        </authorList>
    </citation>
    <scope>NUCLEOTIDE SEQUENCE [LARGE SCALE GENOMIC DNA]</scope>
    <source>
        <strain evidence="9 10">GBMRC 2024</strain>
    </source>
</reference>
<evidence type="ECO:0000259" key="7">
    <source>
        <dbReference type="Pfam" id="PF25944"/>
    </source>
</evidence>
<dbReference type="Gene3D" id="1.10.287.470">
    <property type="entry name" value="Helix hairpin bin"/>
    <property type="match status" value="1"/>
</dbReference>
<dbReference type="FunFam" id="2.40.420.20:FF:000001">
    <property type="entry name" value="Efflux RND transporter periplasmic adaptor subunit"/>
    <property type="match status" value="1"/>
</dbReference>
<evidence type="ECO:0000259" key="5">
    <source>
        <dbReference type="Pfam" id="PF25876"/>
    </source>
</evidence>
<dbReference type="GO" id="GO:0005886">
    <property type="term" value="C:plasma membrane"/>
    <property type="evidence" value="ECO:0007669"/>
    <property type="project" value="UniProtKB-SubCell"/>
</dbReference>
<feature type="domain" description="Multidrug resistance protein MdtA-like C-terminal permuted SH3" evidence="8">
    <location>
        <begin position="297"/>
        <end position="358"/>
    </location>
</feature>
<evidence type="ECO:0000256" key="1">
    <source>
        <dbReference type="ARBA" id="ARBA00004196"/>
    </source>
</evidence>
<dbReference type="RefSeq" id="WP_160896344.1">
    <property type="nucleotide sequence ID" value="NZ_WUMU01000024.1"/>
</dbReference>
<evidence type="ECO:0000256" key="4">
    <source>
        <dbReference type="SAM" id="SignalP"/>
    </source>
</evidence>
<dbReference type="GO" id="GO:0046677">
    <property type="term" value="P:response to antibiotic"/>
    <property type="evidence" value="ECO:0007669"/>
    <property type="project" value="TreeGrafter"/>
</dbReference>
<name>A0A6L7G822_9RHOB</name>
<dbReference type="Gene3D" id="2.40.50.100">
    <property type="match status" value="1"/>
</dbReference>
<feature type="compositionally biased region" description="Polar residues" evidence="3">
    <location>
        <begin position="133"/>
        <end position="143"/>
    </location>
</feature>